<dbReference type="Pfam" id="PF11951">
    <property type="entry name" value="Fungal_trans_2"/>
    <property type="match status" value="1"/>
</dbReference>
<dbReference type="PANTHER" id="PTHR47784">
    <property type="entry name" value="STEROL UPTAKE CONTROL PROTEIN 2"/>
    <property type="match status" value="1"/>
</dbReference>
<dbReference type="PANTHER" id="PTHR47784:SF5">
    <property type="entry name" value="STEROL UPTAKE CONTROL PROTEIN 2"/>
    <property type="match status" value="1"/>
</dbReference>
<reference evidence="3 4" key="1">
    <citation type="submission" date="2015-06" db="EMBL/GenBank/DDBJ databases">
        <title>Survival trade-offs in plant roots during colonization by closely related pathogenic and mutualistic fungi.</title>
        <authorList>
            <person name="Hacquard S."/>
            <person name="Kracher B."/>
            <person name="Hiruma K."/>
            <person name="Weinman A."/>
            <person name="Muench P."/>
            <person name="Garrido Oter R."/>
            <person name="Ver Loren van Themaat E."/>
            <person name="Dallerey J.-F."/>
            <person name="Damm U."/>
            <person name="Henrissat B."/>
            <person name="Lespinet O."/>
            <person name="Thon M."/>
            <person name="Kemen E."/>
            <person name="McHardy A.C."/>
            <person name="Schulze-Lefert P."/>
            <person name="O'Connell R.J."/>
        </authorList>
    </citation>
    <scope>NUCLEOTIDE SEQUENCE [LARGE SCALE GENOMIC DNA]</scope>
    <source>
        <strain evidence="3 4">MAFF 238704</strain>
    </source>
</reference>
<evidence type="ECO:0000256" key="2">
    <source>
        <dbReference type="SAM" id="MobiDB-lite"/>
    </source>
</evidence>
<name>A0A166ZRL8_COLIC</name>
<dbReference type="EMBL" id="LFIW01002121">
    <property type="protein sequence ID" value="KZL79271.1"/>
    <property type="molecule type" value="Genomic_DNA"/>
</dbReference>
<dbReference type="GO" id="GO:0008270">
    <property type="term" value="F:zinc ion binding"/>
    <property type="evidence" value="ECO:0007669"/>
    <property type="project" value="InterPro"/>
</dbReference>
<evidence type="ECO:0000313" key="4">
    <source>
        <dbReference type="Proteomes" id="UP000076584"/>
    </source>
</evidence>
<proteinExistence type="predicted"/>
<evidence type="ECO:0000256" key="1">
    <source>
        <dbReference type="ARBA" id="ARBA00023242"/>
    </source>
</evidence>
<dbReference type="AlphaFoldDB" id="A0A166ZRL8"/>
<dbReference type="InterPro" id="IPR001138">
    <property type="entry name" value="Zn2Cys6_DnaBD"/>
</dbReference>
<gene>
    <name evidence="3" type="ORF">CI238_07561</name>
</gene>
<accession>A0A166ZRL8</accession>
<evidence type="ECO:0000313" key="3">
    <source>
        <dbReference type="EMBL" id="KZL79271.1"/>
    </source>
</evidence>
<organism evidence="3 4">
    <name type="scientific">Colletotrichum incanum</name>
    <name type="common">Soybean anthracnose fungus</name>
    <dbReference type="NCBI Taxonomy" id="1573173"/>
    <lineage>
        <taxon>Eukaryota</taxon>
        <taxon>Fungi</taxon>
        <taxon>Dikarya</taxon>
        <taxon>Ascomycota</taxon>
        <taxon>Pezizomycotina</taxon>
        <taxon>Sordariomycetes</taxon>
        <taxon>Hypocreomycetidae</taxon>
        <taxon>Glomerellales</taxon>
        <taxon>Glomerellaceae</taxon>
        <taxon>Colletotrichum</taxon>
        <taxon>Colletotrichum spaethianum species complex</taxon>
    </lineage>
</organism>
<feature type="compositionally biased region" description="Polar residues" evidence="2">
    <location>
        <begin position="59"/>
        <end position="72"/>
    </location>
</feature>
<sequence>MLTIHWTIPLPAKSASLFAIVAYAHESVATRKTEANGDPAIPHEVSQWMHRVPSKEGQEQPSEPESNLASQCDESHPSCADCTRRGVRCAYLAPSTHLNASSSATSSPSATFTGRALSSESIPLLLPRPSILSEHAEEELSPLSPFATKRWAASIELMHHYTTSTADTLALRTGMQHVWRTVVPQMGYEHPFVLHGILAVSAIHKAHLLPTQRDTNWKPSFCFSPTIVLYVCALAAHSAREPAAGTLSEILKLFVLIRGFRSALLPCQADVLETPLAPLAHGVWIVSEHNHDFEHDASLDASLLPKGIFDSLRRLSAFFQTDLPEGSRRDYEFAVSELRKATILLAKAEGQSEVGMIFFLFPYTLPSNIIADIQVGNPYVMVLLSYFALSLSVIESSFWFLQGWSEQLFKDIEWQLKDNPRLCNVAQWPKKKAAELYK</sequence>
<dbReference type="Proteomes" id="UP000076584">
    <property type="component" value="Unassembled WGS sequence"/>
</dbReference>
<dbReference type="GO" id="GO:0001228">
    <property type="term" value="F:DNA-binding transcription activator activity, RNA polymerase II-specific"/>
    <property type="evidence" value="ECO:0007669"/>
    <property type="project" value="TreeGrafter"/>
</dbReference>
<protein>
    <submittedName>
        <fullName evidence="3">C6 zinc finger protein</fullName>
    </submittedName>
</protein>
<comment type="caution">
    <text evidence="3">The sequence shown here is derived from an EMBL/GenBank/DDBJ whole genome shotgun (WGS) entry which is preliminary data.</text>
</comment>
<keyword evidence="4" id="KW-1185">Reference proteome</keyword>
<dbReference type="InterPro" id="IPR021858">
    <property type="entry name" value="Fun_TF"/>
</dbReference>
<feature type="region of interest" description="Disordered" evidence="2">
    <location>
        <begin position="51"/>
        <end position="78"/>
    </location>
</feature>
<keyword evidence="1" id="KW-0539">Nucleus</keyword>
<dbReference type="CDD" id="cd00067">
    <property type="entry name" value="GAL4"/>
    <property type="match status" value="1"/>
</dbReference>
<dbReference type="STRING" id="1573173.A0A166ZRL8"/>
<dbReference type="InterPro" id="IPR053157">
    <property type="entry name" value="Sterol_Uptake_Regulator"/>
</dbReference>